<evidence type="ECO:0000313" key="2">
    <source>
        <dbReference type="Proteomes" id="UP001141253"/>
    </source>
</evidence>
<reference evidence="1" key="2">
    <citation type="journal article" date="2023" name="Int. J. Mol. Sci.">
        <title>De Novo Assembly and Annotation of 11 Diverse Shrub Willow (Salix) Genomes Reveals Novel Gene Organization in Sex-Linked Regions.</title>
        <authorList>
            <person name="Hyden B."/>
            <person name="Feng K."/>
            <person name="Yates T.B."/>
            <person name="Jawdy S."/>
            <person name="Cereghino C."/>
            <person name="Smart L.B."/>
            <person name="Muchero W."/>
        </authorList>
    </citation>
    <scope>NUCLEOTIDE SEQUENCE</scope>
    <source>
        <tissue evidence="1">Shoot tip</tissue>
    </source>
</reference>
<name>A0ABQ9CHD7_9ROSI</name>
<organism evidence="1 2">
    <name type="scientific">Salix suchowensis</name>
    <dbReference type="NCBI Taxonomy" id="1278906"/>
    <lineage>
        <taxon>Eukaryota</taxon>
        <taxon>Viridiplantae</taxon>
        <taxon>Streptophyta</taxon>
        <taxon>Embryophyta</taxon>
        <taxon>Tracheophyta</taxon>
        <taxon>Spermatophyta</taxon>
        <taxon>Magnoliopsida</taxon>
        <taxon>eudicotyledons</taxon>
        <taxon>Gunneridae</taxon>
        <taxon>Pentapetalae</taxon>
        <taxon>rosids</taxon>
        <taxon>fabids</taxon>
        <taxon>Malpighiales</taxon>
        <taxon>Salicaceae</taxon>
        <taxon>Saliceae</taxon>
        <taxon>Salix</taxon>
    </lineage>
</organism>
<sequence length="273" mass="29611">MQEKSSKGDLTGIENNINSVCSGMISESKFNDGRNHGGCPVIPFLNEQMHLVENNITGSPKCTIREEESEGGLLTISGNEQSFDLKGNVIKVTNGTINVVNHNEVLCHKNNEFGSEIDLSDYGMCDSTLEKLRQGRSSGNRPSNNEQFHDDENSESCFLFVGNQHTLTAKDNATGSFNGTMDELKQNMDYVETVLSLSSVAPVQSVEKNLDTAFTGVNSRGAKVQASGFFPLYDAVPDKGESELFGSTYGVLSGFEGLKSGGMENMDYNLLTS</sequence>
<dbReference type="EMBL" id="JAPFFI010000003">
    <property type="protein sequence ID" value="KAJ6398793.1"/>
    <property type="molecule type" value="Genomic_DNA"/>
</dbReference>
<reference evidence="1" key="1">
    <citation type="submission" date="2022-10" db="EMBL/GenBank/DDBJ databases">
        <authorList>
            <person name="Hyden B.L."/>
            <person name="Feng K."/>
            <person name="Yates T."/>
            <person name="Jawdy S."/>
            <person name="Smart L.B."/>
            <person name="Muchero W."/>
        </authorList>
    </citation>
    <scope>NUCLEOTIDE SEQUENCE</scope>
    <source>
        <tissue evidence="1">Shoot tip</tissue>
    </source>
</reference>
<evidence type="ECO:0000313" key="1">
    <source>
        <dbReference type="EMBL" id="KAJ6398793.1"/>
    </source>
</evidence>
<proteinExistence type="predicted"/>
<dbReference type="PANTHER" id="PTHR37701">
    <property type="entry name" value="METHYL-CPG-BINDING DOMAIN-CONTAINING PROTEIN 8"/>
    <property type="match status" value="1"/>
</dbReference>
<accession>A0ABQ9CHD7</accession>
<protein>
    <submittedName>
        <fullName evidence="1">Uncharacterized protein</fullName>
    </submittedName>
</protein>
<keyword evidence="2" id="KW-1185">Reference proteome</keyword>
<dbReference type="PANTHER" id="PTHR37701:SF13">
    <property type="entry name" value="C2H2-TYPE DOMAIN-CONTAINING PROTEIN"/>
    <property type="match status" value="1"/>
</dbReference>
<dbReference type="InterPro" id="IPR037472">
    <property type="entry name" value="MBD8"/>
</dbReference>
<comment type="caution">
    <text evidence="1">The sequence shown here is derived from an EMBL/GenBank/DDBJ whole genome shotgun (WGS) entry which is preliminary data.</text>
</comment>
<gene>
    <name evidence="1" type="ORF">OIU77_019542</name>
</gene>
<dbReference type="Proteomes" id="UP001141253">
    <property type="component" value="Chromosome 5"/>
</dbReference>